<feature type="transmembrane region" description="Helical" evidence="1">
    <location>
        <begin position="216"/>
        <end position="237"/>
    </location>
</feature>
<evidence type="ECO:0000313" key="2">
    <source>
        <dbReference type="EMBL" id="SCD20834.1"/>
    </source>
</evidence>
<sequence length="390" mass="44012">MNTITTPQQSGRLLSLDILRGITIAGMIMVNNPGSWRYVYTPLGHAHWHGLTPTDLVFPFFMFIMGVSTFMSLRKFHFEPSKGAIWKIVRRTILIFVIGLALGWFGQLCRGLASGEPFMQAATHFDTLRILGVLQRLGLAYGFAALIAVFVKSKYLPWLITLLLLGYFLILQFGKGFEMSEQNIIAVVDRALWGTDHMYKDTAPSGERIAFDPEGLLSTLPSIAHVLIGFLFGKLIVDNKENHTRVEKLLILGTVLAFAGLLLQYGCPINKKIWSPTFVLATTGFAAQLLGLLIWIIDINKKERWSRFFHAFGVNPLIVYVFAGVFATLLSNIRFTVQGEAISIKTFVYEMLLRPWAGDYFGSLLYALLFVTACWLFGYILYKRNIYIKL</sequence>
<feature type="transmembrane region" description="Helical" evidence="1">
    <location>
        <begin position="249"/>
        <end position="266"/>
    </location>
</feature>
<dbReference type="KEGG" id="psac:PSM36_2027"/>
<keyword evidence="1" id="KW-0472">Membrane</keyword>
<feature type="transmembrane region" description="Helical" evidence="1">
    <location>
        <begin position="18"/>
        <end position="36"/>
    </location>
</feature>
<protein>
    <submittedName>
        <fullName evidence="2">Putative acyltransferase</fullName>
    </submittedName>
</protein>
<keyword evidence="1" id="KW-0812">Transmembrane</keyword>
<organism evidence="2 3">
    <name type="scientific">Proteiniphilum saccharofermentans</name>
    <dbReference type="NCBI Taxonomy" id="1642647"/>
    <lineage>
        <taxon>Bacteria</taxon>
        <taxon>Pseudomonadati</taxon>
        <taxon>Bacteroidota</taxon>
        <taxon>Bacteroidia</taxon>
        <taxon>Bacteroidales</taxon>
        <taxon>Dysgonomonadaceae</taxon>
        <taxon>Proteiniphilum</taxon>
    </lineage>
</organism>
<gene>
    <name evidence="2" type="ORF">PSM36_2027</name>
</gene>
<feature type="transmembrane region" description="Helical" evidence="1">
    <location>
        <begin position="360"/>
        <end position="382"/>
    </location>
</feature>
<dbReference type="Proteomes" id="UP000187464">
    <property type="component" value="Chromosome I"/>
</dbReference>
<dbReference type="STRING" id="1642647.PSM36_2027"/>
<dbReference type="GO" id="GO:0016746">
    <property type="term" value="F:acyltransferase activity"/>
    <property type="evidence" value="ECO:0007669"/>
    <property type="project" value="UniProtKB-KW"/>
</dbReference>
<accession>A0A1R3TB59</accession>
<keyword evidence="1" id="KW-1133">Transmembrane helix</keyword>
<feature type="transmembrane region" description="Helical" evidence="1">
    <location>
        <begin position="278"/>
        <end position="297"/>
    </location>
</feature>
<dbReference type="PANTHER" id="PTHR31061">
    <property type="entry name" value="LD22376P"/>
    <property type="match status" value="1"/>
</dbReference>
<feature type="transmembrane region" description="Helical" evidence="1">
    <location>
        <begin position="133"/>
        <end position="151"/>
    </location>
</feature>
<name>A0A1R3TB59_9BACT</name>
<dbReference type="PANTHER" id="PTHR31061:SF24">
    <property type="entry name" value="LD22376P"/>
    <property type="match status" value="1"/>
</dbReference>
<keyword evidence="2" id="KW-0012">Acyltransferase</keyword>
<evidence type="ECO:0000313" key="3">
    <source>
        <dbReference type="Proteomes" id="UP000187464"/>
    </source>
</evidence>
<feature type="transmembrane region" description="Helical" evidence="1">
    <location>
        <begin position="56"/>
        <end position="73"/>
    </location>
</feature>
<reference evidence="3" key="1">
    <citation type="submission" date="2016-08" db="EMBL/GenBank/DDBJ databases">
        <authorList>
            <person name="Wibberg D."/>
        </authorList>
    </citation>
    <scope>NUCLEOTIDE SEQUENCE [LARGE SCALE GENOMIC DNA]</scope>
</reference>
<keyword evidence="3" id="KW-1185">Reference proteome</keyword>
<evidence type="ECO:0000256" key="1">
    <source>
        <dbReference type="SAM" id="Phobius"/>
    </source>
</evidence>
<feature type="transmembrane region" description="Helical" evidence="1">
    <location>
        <begin position="93"/>
        <end position="113"/>
    </location>
</feature>
<keyword evidence="2" id="KW-0808">Transferase</keyword>
<dbReference type="RefSeq" id="WP_076930770.1">
    <property type="nucleotide sequence ID" value="NZ_LT605205.1"/>
</dbReference>
<feature type="transmembrane region" description="Helical" evidence="1">
    <location>
        <begin position="309"/>
        <end position="330"/>
    </location>
</feature>
<dbReference type="AlphaFoldDB" id="A0A1R3TB59"/>
<proteinExistence type="predicted"/>
<feature type="transmembrane region" description="Helical" evidence="1">
    <location>
        <begin position="156"/>
        <end position="174"/>
    </location>
</feature>
<dbReference type="EMBL" id="LT605205">
    <property type="protein sequence ID" value="SCD20834.1"/>
    <property type="molecule type" value="Genomic_DNA"/>
</dbReference>